<evidence type="ECO:0000313" key="2">
    <source>
        <dbReference type="EMBL" id="KAK1279416.1"/>
    </source>
</evidence>
<accession>A0AAV9BRG2</accession>
<name>A0AAV9BRG2_ACOGR</name>
<sequence>MFHVHCLLPHYNYFIQPPPVVDNVSPYSSIENIAVQKLTPEYKIGMERLVKSKAPPMNPIRCFTHICNCITHDAPIEEKKNKNYMSKRRERTTSLFKKI</sequence>
<reference evidence="2" key="1">
    <citation type="journal article" date="2023" name="Nat. Commun.">
        <title>Diploid and tetraploid genomes of Acorus and the evolution of monocots.</title>
        <authorList>
            <person name="Ma L."/>
            <person name="Liu K.W."/>
            <person name="Li Z."/>
            <person name="Hsiao Y.Y."/>
            <person name="Qi Y."/>
            <person name="Fu T."/>
            <person name="Tang G.D."/>
            <person name="Zhang D."/>
            <person name="Sun W.H."/>
            <person name="Liu D.K."/>
            <person name="Li Y."/>
            <person name="Chen G.Z."/>
            <person name="Liu X.D."/>
            <person name="Liao X.Y."/>
            <person name="Jiang Y.T."/>
            <person name="Yu X."/>
            <person name="Hao Y."/>
            <person name="Huang J."/>
            <person name="Zhao X.W."/>
            <person name="Ke S."/>
            <person name="Chen Y.Y."/>
            <person name="Wu W.L."/>
            <person name="Hsu J.L."/>
            <person name="Lin Y.F."/>
            <person name="Huang M.D."/>
            <person name="Li C.Y."/>
            <person name="Huang L."/>
            <person name="Wang Z.W."/>
            <person name="Zhao X."/>
            <person name="Zhong W.Y."/>
            <person name="Peng D.H."/>
            <person name="Ahmad S."/>
            <person name="Lan S."/>
            <person name="Zhang J.S."/>
            <person name="Tsai W.C."/>
            <person name="Van de Peer Y."/>
            <person name="Liu Z.J."/>
        </authorList>
    </citation>
    <scope>NUCLEOTIDE SEQUENCE</scope>
    <source>
        <strain evidence="2">SCP</strain>
    </source>
</reference>
<feature type="region of interest" description="Disordered" evidence="1">
    <location>
        <begin position="80"/>
        <end position="99"/>
    </location>
</feature>
<dbReference type="EMBL" id="JAUJYN010000001">
    <property type="protein sequence ID" value="KAK1279416.1"/>
    <property type="molecule type" value="Genomic_DNA"/>
</dbReference>
<protein>
    <submittedName>
        <fullName evidence="2">Uncharacterized protein</fullName>
    </submittedName>
</protein>
<keyword evidence="3" id="KW-1185">Reference proteome</keyword>
<gene>
    <name evidence="2" type="ORF">QJS04_geneDACA002779</name>
</gene>
<reference evidence="2" key="2">
    <citation type="submission" date="2023-06" db="EMBL/GenBank/DDBJ databases">
        <authorList>
            <person name="Ma L."/>
            <person name="Liu K.-W."/>
            <person name="Li Z."/>
            <person name="Hsiao Y.-Y."/>
            <person name="Qi Y."/>
            <person name="Fu T."/>
            <person name="Tang G."/>
            <person name="Zhang D."/>
            <person name="Sun W.-H."/>
            <person name="Liu D.-K."/>
            <person name="Li Y."/>
            <person name="Chen G.-Z."/>
            <person name="Liu X.-D."/>
            <person name="Liao X.-Y."/>
            <person name="Jiang Y.-T."/>
            <person name="Yu X."/>
            <person name="Hao Y."/>
            <person name="Huang J."/>
            <person name="Zhao X.-W."/>
            <person name="Ke S."/>
            <person name="Chen Y.-Y."/>
            <person name="Wu W.-L."/>
            <person name="Hsu J.-L."/>
            <person name="Lin Y.-F."/>
            <person name="Huang M.-D."/>
            <person name="Li C.-Y."/>
            <person name="Huang L."/>
            <person name="Wang Z.-W."/>
            <person name="Zhao X."/>
            <person name="Zhong W.-Y."/>
            <person name="Peng D.-H."/>
            <person name="Ahmad S."/>
            <person name="Lan S."/>
            <person name="Zhang J.-S."/>
            <person name="Tsai W.-C."/>
            <person name="Van De Peer Y."/>
            <person name="Liu Z.-J."/>
        </authorList>
    </citation>
    <scope>NUCLEOTIDE SEQUENCE</scope>
    <source>
        <strain evidence="2">SCP</strain>
        <tissue evidence="2">Leaves</tissue>
    </source>
</reference>
<proteinExistence type="predicted"/>
<dbReference type="AlphaFoldDB" id="A0AAV9BRG2"/>
<evidence type="ECO:0000313" key="3">
    <source>
        <dbReference type="Proteomes" id="UP001179952"/>
    </source>
</evidence>
<comment type="caution">
    <text evidence="2">The sequence shown here is derived from an EMBL/GenBank/DDBJ whole genome shotgun (WGS) entry which is preliminary data.</text>
</comment>
<organism evidence="2 3">
    <name type="scientific">Acorus gramineus</name>
    <name type="common">Dwarf sweet flag</name>
    <dbReference type="NCBI Taxonomy" id="55184"/>
    <lineage>
        <taxon>Eukaryota</taxon>
        <taxon>Viridiplantae</taxon>
        <taxon>Streptophyta</taxon>
        <taxon>Embryophyta</taxon>
        <taxon>Tracheophyta</taxon>
        <taxon>Spermatophyta</taxon>
        <taxon>Magnoliopsida</taxon>
        <taxon>Liliopsida</taxon>
        <taxon>Acoraceae</taxon>
        <taxon>Acorus</taxon>
    </lineage>
</organism>
<dbReference type="Proteomes" id="UP001179952">
    <property type="component" value="Unassembled WGS sequence"/>
</dbReference>
<evidence type="ECO:0000256" key="1">
    <source>
        <dbReference type="SAM" id="MobiDB-lite"/>
    </source>
</evidence>